<dbReference type="PANTHER" id="PTHR10138">
    <property type="entry name" value="TRYPTOPHAN 2,3-DIOXYGENASE"/>
    <property type="match status" value="1"/>
</dbReference>
<keyword evidence="1" id="KW-0223">Dioxygenase</keyword>
<keyword evidence="1" id="KW-0479">Metal-binding</keyword>
<keyword evidence="1" id="KW-0349">Heme</keyword>
<comment type="catalytic activity">
    <reaction evidence="1">
        <text>L-tryptophan + O2 = N-formyl-L-kynurenine</text>
        <dbReference type="Rhea" id="RHEA:24536"/>
        <dbReference type="ChEBI" id="CHEBI:15379"/>
        <dbReference type="ChEBI" id="CHEBI:57912"/>
        <dbReference type="ChEBI" id="CHEBI:58629"/>
        <dbReference type="EC" id="1.13.11.11"/>
    </reaction>
</comment>
<evidence type="ECO:0000313" key="3">
    <source>
        <dbReference type="Proteomes" id="UP001428290"/>
    </source>
</evidence>
<dbReference type="EC" id="1.13.11.11" evidence="1"/>
<organism evidence="2 3">
    <name type="scientific">Herpetosiphon gulosus</name>
    <dbReference type="NCBI Taxonomy" id="1973496"/>
    <lineage>
        <taxon>Bacteria</taxon>
        <taxon>Bacillati</taxon>
        <taxon>Chloroflexota</taxon>
        <taxon>Chloroflexia</taxon>
        <taxon>Herpetosiphonales</taxon>
        <taxon>Herpetosiphonaceae</taxon>
        <taxon>Herpetosiphon</taxon>
    </lineage>
</organism>
<comment type="pathway">
    <text evidence="1">Amino-acid degradation; L-tryptophan degradation via kynurenine pathway; L-kynurenine from L-tryptophan: step 1/2.</text>
</comment>
<sequence>MSQALTYASYLNIDELLALQTPRSHGPEHDELLFIVIHQVYELWFKQILHELDYLGDLLRANDTGRANQSIRRILTILKTIVAQVDVMETMTPLQFNAFRGSLESASGFQSLQFREIEFALGYKRPAILQHFAALASHERLEQRYQEPSLWDSFLHYLQLNGYAIPSEQIGRDVTQALAASPEIQAILITVYRQNPLVSNLCERLIDLDEGFQEWRYRHVKMVERTIGMKQGTGGSSGAAYLASTIKPFFPDLWAIRADL</sequence>
<comment type="similarity">
    <text evidence="1">Belongs to the tryptophan 2,3-dioxygenase family.</text>
</comment>
<name>A0ABP9WVA9_9CHLR</name>
<dbReference type="InterPro" id="IPR004981">
    <property type="entry name" value="Trp_2_3_dOase"/>
</dbReference>
<dbReference type="HAMAP" id="MF_01972">
    <property type="entry name" value="T23O"/>
    <property type="match status" value="1"/>
</dbReference>
<feature type="binding site" evidence="1">
    <location>
        <position position="100"/>
    </location>
    <ligand>
        <name>substrate</name>
    </ligand>
</feature>
<dbReference type="PANTHER" id="PTHR10138:SF0">
    <property type="entry name" value="TRYPTOPHAN 2,3-DIOXYGENASE"/>
    <property type="match status" value="1"/>
</dbReference>
<comment type="caution">
    <text evidence="2">The sequence shown here is derived from an EMBL/GenBank/DDBJ whole genome shotgun (WGS) entry which is preliminary data.</text>
</comment>
<dbReference type="InterPro" id="IPR037217">
    <property type="entry name" value="Trp/Indoleamine_2_3_dOase-like"/>
</dbReference>
<evidence type="ECO:0000256" key="1">
    <source>
        <dbReference type="HAMAP-Rule" id="MF_01972"/>
    </source>
</evidence>
<evidence type="ECO:0000313" key="2">
    <source>
        <dbReference type="EMBL" id="GAA5527150.1"/>
    </source>
</evidence>
<comment type="subunit">
    <text evidence="1">Homotetramer.</text>
</comment>
<feature type="binding site" evidence="1">
    <location>
        <position position="233"/>
    </location>
    <ligand>
        <name>substrate</name>
    </ligand>
</feature>
<feature type="binding site" evidence="1">
    <location>
        <begin position="34"/>
        <end position="38"/>
    </location>
    <ligand>
        <name>substrate</name>
    </ligand>
</feature>
<dbReference type="Pfam" id="PF03301">
    <property type="entry name" value="Trp_dioxygenase"/>
    <property type="match status" value="2"/>
</dbReference>
<dbReference type="RefSeq" id="WP_345720787.1">
    <property type="nucleotide sequence ID" value="NZ_BAABRU010000003.1"/>
</dbReference>
<accession>A0ABP9WVA9</accession>
<dbReference type="Gene3D" id="1.20.58.480">
    <property type="match status" value="1"/>
</dbReference>
<comment type="function">
    <text evidence="1">Heme-dependent dioxygenase that catalyzes the oxidative cleavage of the L-tryptophan (L-Trp) pyrrole ring and converts L-tryptophan to N-formyl-L-kynurenine. Catalyzes the oxidative cleavage of the indole moiety.</text>
</comment>
<keyword evidence="1" id="KW-0408">Iron</keyword>
<feature type="binding site" description="axial binding residue" evidence="1">
    <location>
        <position position="219"/>
    </location>
    <ligand>
        <name>heme</name>
        <dbReference type="ChEBI" id="CHEBI:30413"/>
    </ligand>
    <ligandPart>
        <name>Fe</name>
        <dbReference type="ChEBI" id="CHEBI:18248"/>
    </ligandPart>
</feature>
<keyword evidence="1" id="KW-0560">Oxidoreductase</keyword>
<keyword evidence="1" id="KW-0823">Tryptophan catabolism</keyword>
<dbReference type="Proteomes" id="UP001428290">
    <property type="component" value="Unassembled WGS sequence"/>
</dbReference>
<keyword evidence="3" id="KW-1185">Reference proteome</keyword>
<dbReference type="EMBL" id="BAABRU010000003">
    <property type="protein sequence ID" value="GAA5527150.1"/>
    <property type="molecule type" value="Genomic_DNA"/>
</dbReference>
<reference evidence="2 3" key="1">
    <citation type="submission" date="2024-02" db="EMBL/GenBank/DDBJ databases">
        <title>Herpetosiphon gulosus NBRC 112829.</title>
        <authorList>
            <person name="Ichikawa N."/>
            <person name="Katano-Makiyama Y."/>
            <person name="Hidaka K."/>
        </authorList>
    </citation>
    <scope>NUCLEOTIDE SEQUENCE [LARGE SCALE GENOMIC DNA]</scope>
    <source>
        <strain evidence="2 3">NBRC 112829</strain>
    </source>
</reference>
<dbReference type="SUPFAM" id="SSF140959">
    <property type="entry name" value="Indolic compounds 2,3-dioxygenase-like"/>
    <property type="match status" value="1"/>
</dbReference>
<protein>
    <recommendedName>
        <fullName evidence="1">Tryptophan 2,3-dioxygenase</fullName>
        <shortName evidence="1">TDO</shortName>
        <ecNumber evidence="1">1.13.11.11</ecNumber>
    </recommendedName>
    <alternativeName>
        <fullName evidence="1">Tryptamin 2,3-dioxygenase</fullName>
    </alternativeName>
    <alternativeName>
        <fullName evidence="1">Tryptophan oxygenase</fullName>
        <shortName evidence="1">TO</shortName>
        <shortName evidence="1">TRPO</shortName>
    </alternativeName>
    <alternativeName>
        <fullName evidence="1">Tryptophan pyrrolase</fullName>
    </alternativeName>
    <alternativeName>
        <fullName evidence="1">Tryptophanase</fullName>
    </alternativeName>
</protein>
<comment type="cofactor">
    <cofactor evidence="1">
        <name>heme</name>
        <dbReference type="ChEBI" id="CHEBI:30413"/>
    </cofactor>
    <text evidence="1">Binds 1 heme group per subunit.</text>
</comment>
<comment type="caution">
    <text evidence="1">Lacks conserved residue(s) required for the propagation of feature annotation.</text>
</comment>
<proteinExistence type="inferred from homology"/>
<gene>
    <name evidence="1 2" type="primary">kynA</name>
    <name evidence="2" type="ORF">Hgul01_00932</name>
</gene>